<name>A0ACB7J104_PLECO</name>
<protein>
    <submittedName>
        <fullName evidence="1">Uncharacterized protein</fullName>
    </submittedName>
</protein>
<comment type="caution">
    <text evidence="1">The sequence shown here is derived from an EMBL/GenBank/DDBJ whole genome shotgun (WGS) entry which is preliminary data.</text>
</comment>
<evidence type="ECO:0000313" key="1">
    <source>
        <dbReference type="EMBL" id="KAG9224219.1"/>
    </source>
</evidence>
<accession>A0ACB7J104</accession>
<dbReference type="Proteomes" id="UP000824881">
    <property type="component" value="Unassembled WGS sequence"/>
</dbReference>
<organism evidence="1 2">
    <name type="scientific">Pleurotus cornucopiae</name>
    <name type="common">Cornucopia mushroom</name>
    <dbReference type="NCBI Taxonomy" id="5321"/>
    <lineage>
        <taxon>Eukaryota</taxon>
        <taxon>Fungi</taxon>
        <taxon>Dikarya</taxon>
        <taxon>Basidiomycota</taxon>
        <taxon>Agaricomycotina</taxon>
        <taxon>Agaricomycetes</taxon>
        <taxon>Agaricomycetidae</taxon>
        <taxon>Agaricales</taxon>
        <taxon>Pleurotineae</taxon>
        <taxon>Pleurotaceae</taxon>
        <taxon>Pleurotus</taxon>
    </lineage>
</organism>
<sequence>MSAYHFDNCSQHLGHSMRAQIETLDTSSGRNAPHVLLADNCPKSLYPRGWQTDYSQDFHSPTRFANYSDSHTQAQGPRPRNTYNHHAIDTEGVFTSSRRNDPTPSYQPTTPAGHHRWLSTPPHLLRLPPDYYVWETVVLLRRQVTVLEETMLLMRRELSELRRQSRSDIRVHPDQEDPFVQLSHLPESVLRDFKAASPYLEGTFSVSHRSLFENAPHDCTDTGKTLRFKAQYSNDFTLEKFQQHAIELDLGVDFSVDYKDGYDHWVDPQLSTDTWYYPGITQWVNREGYEHFIIRMCLITYDAADDLTIRLYMKEDMPADDLPINGLTVLSSSVGKHWFCM</sequence>
<keyword evidence="2" id="KW-1185">Reference proteome</keyword>
<evidence type="ECO:0000313" key="2">
    <source>
        <dbReference type="Proteomes" id="UP000824881"/>
    </source>
</evidence>
<gene>
    <name evidence="1" type="ORF">CCMSSC00406_0004718</name>
</gene>
<proteinExistence type="predicted"/>
<dbReference type="EMBL" id="WQMT02000004">
    <property type="protein sequence ID" value="KAG9224219.1"/>
    <property type="molecule type" value="Genomic_DNA"/>
</dbReference>
<reference evidence="1 2" key="1">
    <citation type="journal article" date="2021" name="Appl. Environ. Microbiol.">
        <title>Genetic linkage and physical mapping for an oyster mushroom Pleurotus cornucopiae and QTL analysis for the trait cap color.</title>
        <authorList>
            <person name="Zhang Y."/>
            <person name="Gao W."/>
            <person name="Sonnenberg A."/>
            <person name="Chen Q."/>
            <person name="Zhang J."/>
            <person name="Huang C."/>
        </authorList>
    </citation>
    <scope>NUCLEOTIDE SEQUENCE [LARGE SCALE GENOMIC DNA]</scope>
    <source>
        <strain evidence="1">CCMSSC00406</strain>
    </source>
</reference>